<keyword evidence="2" id="KW-1185">Reference proteome</keyword>
<name>A0ABS4XUR3_GLUPR</name>
<evidence type="ECO:0000313" key="1">
    <source>
        <dbReference type="EMBL" id="MBP2400254.1"/>
    </source>
</evidence>
<proteinExistence type="predicted"/>
<comment type="caution">
    <text evidence="1">The sequence shown here is derived from an EMBL/GenBank/DDBJ whole genome shotgun (WGS) entry which is preliminary data.</text>
</comment>
<gene>
    <name evidence="1" type="ORF">JOF39_003335</name>
</gene>
<accession>A0ABS4XUR3</accession>
<dbReference type="Proteomes" id="UP001195422">
    <property type="component" value="Unassembled WGS sequence"/>
</dbReference>
<organism evidence="1 2">
    <name type="scientific">Glutamicibacter protophormiae</name>
    <name type="common">Brevibacterium protophormiae</name>
    <dbReference type="NCBI Taxonomy" id="37930"/>
    <lineage>
        <taxon>Bacteria</taxon>
        <taxon>Bacillati</taxon>
        <taxon>Actinomycetota</taxon>
        <taxon>Actinomycetes</taxon>
        <taxon>Micrococcales</taxon>
        <taxon>Micrococcaceae</taxon>
        <taxon>Glutamicibacter</taxon>
    </lineage>
</organism>
<evidence type="ECO:0000313" key="2">
    <source>
        <dbReference type="Proteomes" id="UP001195422"/>
    </source>
</evidence>
<dbReference type="EMBL" id="JAGIOJ010000001">
    <property type="protein sequence ID" value="MBP2400254.1"/>
    <property type="molecule type" value="Genomic_DNA"/>
</dbReference>
<sequence length="36" mass="3744">MSLLMVTKVSSGPASDRAWLKVFHGAAGFLPTPVAT</sequence>
<reference evidence="1 2" key="1">
    <citation type="submission" date="2021-03" db="EMBL/GenBank/DDBJ databases">
        <title>Sequencing the genomes of 1000 actinobacteria strains.</title>
        <authorList>
            <person name="Klenk H.-P."/>
        </authorList>
    </citation>
    <scope>NUCLEOTIDE SEQUENCE [LARGE SCALE GENOMIC DNA]</scope>
    <source>
        <strain evidence="1 2">DSM 20168</strain>
    </source>
</reference>
<protein>
    <submittedName>
        <fullName evidence="1">Uncharacterized protein</fullName>
    </submittedName>
</protein>